<protein>
    <submittedName>
        <fullName evidence="2">Uncharacterized protein</fullName>
    </submittedName>
</protein>
<comment type="caution">
    <text evidence="2">The sequence shown here is derived from an EMBL/GenBank/DDBJ whole genome shotgun (WGS) entry which is preliminary data.</text>
</comment>
<dbReference type="EMBL" id="BMMF01000005">
    <property type="protein sequence ID" value="GGK32443.1"/>
    <property type="molecule type" value="Genomic_DNA"/>
</dbReference>
<dbReference type="RefSeq" id="WP_188912097.1">
    <property type="nucleotide sequence ID" value="NZ_BMMF01000005.1"/>
</dbReference>
<evidence type="ECO:0000256" key="1">
    <source>
        <dbReference type="SAM" id="MobiDB-lite"/>
    </source>
</evidence>
<feature type="compositionally biased region" description="Basic residues" evidence="1">
    <location>
        <begin position="18"/>
        <end position="28"/>
    </location>
</feature>
<proteinExistence type="predicted"/>
<gene>
    <name evidence="2" type="ORF">GCM10011322_18940</name>
</gene>
<keyword evidence="3" id="KW-1185">Reference proteome</keyword>
<dbReference type="Proteomes" id="UP000600449">
    <property type="component" value="Unassembled WGS sequence"/>
</dbReference>
<evidence type="ECO:0000313" key="3">
    <source>
        <dbReference type="Proteomes" id="UP000600449"/>
    </source>
</evidence>
<organism evidence="2 3">
    <name type="scientific">Salinarimonas ramus</name>
    <dbReference type="NCBI Taxonomy" id="690164"/>
    <lineage>
        <taxon>Bacteria</taxon>
        <taxon>Pseudomonadati</taxon>
        <taxon>Pseudomonadota</taxon>
        <taxon>Alphaproteobacteria</taxon>
        <taxon>Hyphomicrobiales</taxon>
        <taxon>Salinarimonadaceae</taxon>
        <taxon>Salinarimonas</taxon>
    </lineage>
</organism>
<reference evidence="2 3" key="1">
    <citation type="journal article" date="2014" name="Int. J. Syst. Evol. Microbiol.">
        <title>Complete genome sequence of Corynebacterium casei LMG S-19264T (=DSM 44701T), isolated from a smear-ripened cheese.</title>
        <authorList>
            <consortium name="US DOE Joint Genome Institute (JGI-PGF)"/>
            <person name="Walter F."/>
            <person name="Albersmeier A."/>
            <person name="Kalinowski J."/>
            <person name="Ruckert C."/>
        </authorList>
    </citation>
    <scope>NUCLEOTIDE SEQUENCE [LARGE SCALE GENOMIC DNA]</scope>
    <source>
        <strain evidence="2 3">CGMCC 1.9161</strain>
    </source>
</reference>
<evidence type="ECO:0000313" key="2">
    <source>
        <dbReference type="EMBL" id="GGK32443.1"/>
    </source>
</evidence>
<feature type="region of interest" description="Disordered" evidence="1">
    <location>
        <begin position="15"/>
        <end position="53"/>
    </location>
</feature>
<dbReference type="AlphaFoldDB" id="A0A917V302"/>
<sequence length="53" mass="5711">MADDERAARLRAALRENLKRRKAQSRGRAKGEAKPGDAGTPPVATNEDAPPEN</sequence>
<name>A0A917V302_9HYPH</name>
<accession>A0A917V302</accession>